<evidence type="ECO:0000313" key="2">
    <source>
        <dbReference type="EMBL" id="CRL18132.1"/>
    </source>
</evidence>
<keyword evidence="3" id="KW-1185">Reference proteome</keyword>
<feature type="region of interest" description="Disordered" evidence="1">
    <location>
        <begin position="80"/>
        <end position="99"/>
    </location>
</feature>
<dbReference type="Proteomes" id="UP000053732">
    <property type="component" value="Unassembled WGS sequence"/>
</dbReference>
<name>A0A0G4NVQ2_PENC3</name>
<gene>
    <name evidence="2" type="ORF">PCAMFM013_S002g000002</name>
</gene>
<organism evidence="2 3">
    <name type="scientific">Penicillium camemberti (strain FM 013)</name>
    <dbReference type="NCBI Taxonomy" id="1429867"/>
    <lineage>
        <taxon>Eukaryota</taxon>
        <taxon>Fungi</taxon>
        <taxon>Dikarya</taxon>
        <taxon>Ascomycota</taxon>
        <taxon>Pezizomycotina</taxon>
        <taxon>Eurotiomycetes</taxon>
        <taxon>Eurotiomycetidae</taxon>
        <taxon>Eurotiales</taxon>
        <taxon>Aspergillaceae</taxon>
        <taxon>Penicillium</taxon>
    </lineage>
</organism>
<accession>A0A0G4NVQ2</accession>
<reference evidence="2 3" key="1">
    <citation type="journal article" date="2014" name="Nat. Commun.">
        <title>Multiple recent horizontal transfers of a large genomic region in cheese making fungi.</title>
        <authorList>
            <person name="Cheeseman K."/>
            <person name="Ropars J."/>
            <person name="Renault P."/>
            <person name="Dupont J."/>
            <person name="Gouzy J."/>
            <person name="Branca A."/>
            <person name="Abraham A.L."/>
            <person name="Ceppi M."/>
            <person name="Conseiller E."/>
            <person name="Debuchy R."/>
            <person name="Malagnac F."/>
            <person name="Goarin A."/>
            <person name="Silar P."/>
            <person name="Lacoste S."/>
            <person name="Sallet E."/>
            <person name="Bensimon A."/>
            <person name="Giraud T."/>
            <person name="Brygoo Y."/>
        </authorList>
    </citation>
    <scope>NUCLEOTIDE SEQUENCE [LARGE SCALE GENOMIC DNA]</scope>
    <source>
        <strain evidence="3">FM 013</strain>
    </source>
</reference>
<dbReference type="EMBL" id="HG793135">
    <property type="protein sequence ID" value="CRL18132.1"/>
    <property type="molecule type" value="Genomic_DNA"/>
</dbReference>
<evidence type="ECO:0000313" key="3">
    <source>
        <dbReference type="Proteomes" id="UP000053732"/>
    </source>
</evidence>
<proteinExistence type="predicted"/>
<evidence type="ECO:0000256" key="1">
    <source>
        <dbReference type="SAM" id="MobiDB-lite"/>
    </source>
</evidence>
<protein>
    <submittedName>
        <fullName evidence="2">Str. FM013</fullName>
    </submittedName>
</protein>
<sequence length="99" mass="10908">MPPPNIKRLILTTAVVSITITGTLYGAGLKTNQEIAETAKQRQESTFDEQTKALQGMRSNLVARRSIIENQIRDLDARMLEKQQKGIGGNDQDQPSGGR</sequence>
<dbReference type="AlphaFoldDB" id="A0A0G4NVQ2"/>